<evidence type="ECO:0000313" key="1">
    <source>
        <dbReference type="EMBL" id="GAI95644.1"/>
    </source>
</evidence>
<accession>X1UTI5</accession>
<organism evidence="1">
    <name type="scientific">marine sediment metagenome</name>
    <dbReference type="NCBI Taxonomy" id="412755"/>
    <lineage>
        <taxon>unclassified sequences</taxon>
        <taxon>metagenomes</taxon>
        <taxon>ecological metagenomes</taxon>
    </lineage>
</organism>
<feature type="non-terminal residue" evidence="1">
    <location>
        <position position="42"/>
    </location>
</feature>
<dbReference type="AlphaFoldDB" id="X1UTI5"/>
<comment type="caution">
    <text evidence="1">The sequence shown here is derived from an EMBL/GenBank/DDBJ whole genome shotgun (WGS) entry which is preliminary data.</text>
</comment>
<dbReference type="EMBL" id="BARW01019469">
    <property type="protein sequence ID" value="GAI95644.1"/>
    <property type="molecule type" value="Genomic_DNA"/>
</dbReference>
<reference evidence="1" key="1">
    <citation type="journal article" date="2014" name="Front. Microbiol.">
        <title>High frequency of phylogenetically diverse reductive dehalogenase-homologous genes in deep subseafloor sedimentary metagenomes.</title>
        <authorList>
            <person name="Kawai M."/>
            <person name="Futagami T."/>
            <person name="Toyoda A."/>
            <person name="Takaki Y."/>
            <person name="Nishi S."/>
            <person name="Hori S."/>
            <person name="Arai W."/>
            <person name="Tsubouchi T."/>
            <person name="Morono Y."/>
            <person name="Uchiyama I."/>
            <person name="Ito T."/>
            <person name="Fujiyama A."/>
            <person name="Inagaki F."/>
            <person name="Takami H."/>
        </authorList>
    </citation>
    <scope>NUCLEOTIDE SEQUENCE</scope>
    <source>
        <strain evidence="1">Expedition CK06-06</strain>
    </source>
</reference>
<gene>
    <name evidence="1" type="ORF">S12H4_33083</name>
</gene>
<sequence length="42" mass="4730">MGSETKKYLLMPVTRMILLMGAQLTDALYRSGLVVKEKWVTG</sequence>
<proteinExistence type="predicted"/>
<protein>
    <submittedName>
        <fullName evidence="1">Uncharacterized protein</fullName>
    </submittedName>
</protein>
<name>X1UTI5_9ZZZZ</name>